<name>A0A1H5Y7R5_9GAMM</name>
<accession>A0A1H5Y7R5</accession>
<dbReference type="AlphaFoldDB" id="A0A1H5Y7R5"/>
<protein>
    <submittedName>
        <fullName evidence="1">Uncharacterized protein</fullName>
    </submittedName>
</protein>
<dbReference type="Proteomes" id="UP000236745">
    <property type="component" value="Unassembled WGS sequence"/>
</dbReference>
<reference evidence="1 2" key="1">
    <citation type="submission" date="2016-10" db="EMBL/GenBank/DDBJ databases">
        <authorList>
            <person name="de Groot N.N."/>
        </authorList>
    </citation>
    <scope>NUCLEOTIDE SEQUENCE [LARGE SCALE GENOMIC DNA]</scope>
    <source>
        <strain evidence="1 2">DSM 22012</strain>
    </source>
</reference>
<organism evidence="1 2">
    <name type="scientific">Marinobacterium lutimaris</name>
    <dbReference type="NCBI Taxonomy" id="568106"/>
    <lineage>
        <taxon>Bacteria</taxon>
        <taxon>Pseudomonadati</taxon>
        <taxon>Pseudomonadota</taxon>
        <taxon>Gammaproteobacteria</taxon>
        <taxon>Oceanospirillales</taxon>
        <taxon>Oceanospirillaceae</taxon>
        <taxon>Marinobacterium</taxon>
    </lineage>
</organism>
<evidence type="ECO:0000313" key="1">
    <source>
        <dbReference type="EMBL" id="SEG20014.1"/>
    </source>
</evidence>
<evidence type="ECO:0000313" key="2">
    <source>
        <dbReference type="Proteomes" id="UP000236745"/>
    </source>
</evidence>
<gene>
    <name evidence="1" type="ORF">SAMN05444390_1011650</name>
</gene>
<sequence length="85" mass="9239">MRPPIYSATPTTWVDAQMAIHPSDAVNSALFLGAMLKIAADWPDKSVVENLMMNQLNLYFVANTMDLGGIPVENDLVEAMLSAIS</sequence>
<dbReference type="EMBL" id="FNVQ01000001">
    <property type="protein sequence ID" value="SEG20014.1"/>
    <property type="molecule type" value="Genomic_DNA"/>
</dbReference>
<keyword evidence="2" id="KW-1185">Reference proteome</keyword>
<proteinExistence type="predicted"/>